<evidence type="ECO:0000313" key="11">
    <source>
        <dbReference type="EMBL" id="THG32915.1"/>
    </source>
</evidence>
<comment type="caution">
    <text evidence="11">The sequence shown here is derived from an EMBL/GenBank/DDBJ whole genome shotgun (WGS) entry which is preliminary data.</text>
</comment>
<feature type="transmembrane region" description="Helical" evidence="9">
    <location>
        <begin position="21"/>
        <end position="41"/>
    </location>
</feature>
<dbReference type="Pfam" id="PF13091">
    <property type="entry name" value="PLDc_2"/>
    <property type="match status" value="2"/>
</dbReference>
<dbReference type="CDD" id="cd09158">
    <property type="entry name" value="PLDc_EcCLS_like_2"/>
    <property type="match status" value="1"/>
</dbReference>
<gene>
    <name evidence="11" type="primary">cls</name>
    <name evidence="11" type="ORF">E6C64_00640</name>
</gene>
<keyword evidence="6 9" id="KW-1133">Transmembrane helix</keyword>
<accession>A0A4S4FT40</accession>
<dbReference type="InterPro" id="IPR022924">
    <property type="entry name" value="Cardiolipin_synthase"/>
</dbReference>
<proteinExistence type="predicted"/>
<protein>
    <recommendedName>
        <fullName evidence="8">Cardiolipin synthase</fullName>
        <ecNumber evidence="8">2.7.8.-</ecNumber>
    </recommendedName>
</protein>
<feature type="domain" description="PLD phosphodiesterase" evidence="10">
    <location>
        <begin position="231"/>
        <end position="258"/>
    </location>
</feature>
<reference evidence="11 12" key="1">
    <citation type="submission" date="2019-04" db="EMBL/GenBank/DDBJ databases">
        <authorList>
            <person name="Jiang L."/>
        </authorList>
    </citation>
    <scope>NUCLEOTIDE SEQUENCE [LARGE SCALE GENOMIC DNA]</scope>
    <source>
        <strain evidence="11 12">YIM 131853</strain>
    </source>
</reference>
<comment type="subcellular location">
    <subcellularLocation>
        <location evidence="1">Cell membrane</location>
    </subcellularLocation>
</comment>
<dbReference type="SMART" id="SM00155">
    <property type="entry name" value="PLDc"/>
    <property type="match status" value="2"/>
</dbReference>
<evidence type="ECO:0000256" key="7">
    <source>
        <dbReference type="ARBA" id="ARBA00023136"/>
    </source>
</evidence>
<evidence type="ECO:0000256" key="5">
    <source>
        <dbReference type="ARBA" id="ARBA00022737"/>
    </source>
</evidence>
<dbReference type="GO" id="GO:0008808">
    <property type="term" value="F:cardiolipin synthase activity"/>
    <property type="evidence" value="ECO:0007669"/>
    <property type="project" value="UniProtKB-UniRule"/>
</dbReference>
<evidence type="ECO:0000256" key="9">
    <source>
        <dbReference type="SAM" id="Phobius"/>
    </source>
</evidence>
<dbReference type="Gene3D" id="3.30.870.10">
    <property type="entry name" value="Endonuclease Chain A"/>
    <property type="match status" value="2"/>
</dbReference>
<dbReference type="InterPro" id="IPR025202">
    <property type="entry name" value="PLD-like_dom"/>
</dbReference>
<dbReference type="GO" id="GO:0005886">
    <property type="term" value="C:plasma membrane"/>
    <property type="evidence" value="ECO:0007669"/>
    <property type="project" value="UniProtKB-SubCell"/>
</dbReference>
<evidence type="ECO:0000313" key="12">
    <source>
        <dbReference type="Proteomes" id="UP000309133"/>
    </source>
</evidence>
<feature type="transmembrane region" description="Helical" evidence="9">
    <location>
        <begin position="53"/>
        <end position="72"/>
    </location>
</feature>
<keyword evidence="4 9" id="KW-0812">Transmembrane</keyword>
<organism evidence="11 12">
    <name type="scientific">Naasia lichenicola</name>
    <dbReference type="NCBI Taxonomy" id="2565933"/>
    <lineage>
        <taxon>Bacteria</taxon>
        <taxon>Bacillati</taxon>
        <taxon>Actinomycetota</taxon>
        <taxon>Actinomycetes</taxon>
        <taxon>Micrococcales</taxon>
        <taxon>Microbacteriaceae</taxon>
        <taxon>Naasia</taxon>
    </lineage>
</organism>
<dbReference type="PANTHER" id="PTHR21248">
    <property type="entry name" value="CARDIOLIPIN SYNTHASE"/>
    <property type="match status" value="1"/>
</dbReference>
<name>A0A4S4FT40_9MICO</name>
<evidence type="ECO:0000256" key="3">
    <source>
        <dbReference type="ARBA" id="ARBA00022679"/>
    </source>
</evidence>
<evidence type="ECO:0000256" key="1">
    <source>
        <dbReference type="ARBA" id="ARBA00004236"/>
    </source>
</evidence>
<dbReference type="GO" id="GO:0032049">
    <property type="term" value="P:cardiolipin biosynthetic process"/>
    <property type="evidence" value="ECO:0007669"/>
    <property type="project" value="UniProtKB-UniRule"/>
</dbReference>
<dbReference type="RefSeq" id="WP_136425696.1">
    <property type="nucleotide sequence ID" value="NZ_SSSM01000001.1"/>
</dbReference>
<keyword evidence="5" id="KW-0677">Repeat</keyword>
<dbReference type="InterPro" id="IPR001736">
    <property type="entry name" value="PLipase_D/transphosphatidylase"/>
</dbReference>
<evidence type="ECO:0000256" key="2">
    <source>
        <dbReference type="ARBA" id="ARBA00022475"/>
    </source>
</evidence>
<dbReference type="NCBIfam" id="TIGR04265">
    <property type="entry name" value="bac_cardiolipin"/>
    <property type="match status" value="1"/>
</dbReference>
<keyword evidence="12" id="KW-1185">Reference proteome</keyword>
<dbReference type="OrthoDB" id="9762009at2"/>
<dbReference type="AlphaFoldDB" id="A0A4S4FT40"/>
<dbReference type="PROSITE" id="PS50035">
    <property type="entry name" value="PLD"/>
    <property type="match status" value="2"/>
</dbReference>
<evidence type="ECO:0000256" key="4">
    <source>
        <dbReference type="ARBA" id="ARBA00022692"/>
    </source>
</evidence>
<evidence type="ECO:0000256" key="6">
    <source>
        <dbReference type="ARBA" id="ARBA00022989"/>
    </source>
</evidence>
<keyword evidence="7 9" id="KW-0472">Membrane</keyword>
<keyword evidence="3" id="KW-0808">Transferase</keyword>
<dbReference type="Proteomes" id="UP000309133">
    <property type="component" value="Unassembled WGS sequence"/>
</dbReference>
<dbReference type="PANTHER" id="PTHR21248:SF22">
    <property type="entry name" value="PHOSPHOLIPASE D"/>
    <property type="match status" value="1"/>
</dbReference>
<keyword evidence="2" id="KW-1003">Cell membrane</keyword>
<feature type="domain" description="PLD phosphodiesterase" evidence="10">
    <location>
        <begin position="415"/>
        <end position="442"/>
    </location>
</feature>
<dbReference type="SUPFAM" id="SSF56024">
    <property type="entry name" value="Phospholipase D/nuclease"/>
    <property type="match status" value="2"/>
</dbReference>
<dbReference type="EC" id="2.7.8.-" evidence="8"/>
<sequence length="502" mass="56635">MARNSRVSEATKQERRKKKTWLAIVILVLEYVVKIAALGVIPENRKPGSAFAWLLLVMFLPVVGLPLFLLLGSPYVRGRRNRIQSEINAVVMNQTSTHPVSETYLEDIPGAEAIVDLNRRLAALPLTIGRNEGLHGDYIESLAAMTAAIEKATEAIHVEFYIMAWDATTDPFFTALSDAVDRGVVVRLLFDHIGSIRYPGYRKFTKRLTRAGIIWHPMMPIDPLRGRWRRPDLRNHRKLLVIDGDVGFMGSQNIIEPGYLKRHNARIGRTWQDLNIELTGPVVDALSAVFAIDWYAETGEVLDFESHPAEHDLDVTDERHGAFQVVLSGPGFPTEPNLRMFVSLMYAAKDKLTITSPYFVPDESLLSAITTAAFRGVNVELFVSEKADQFMVQHAQRSYYRTLLEAGVKIYLYPAPTVLHAKHFTVDGEISVLGSSNMDMRSFALDYEIMLLGFGADLAEDLAKIQDGYRAKSRLLTLAEWKAEPWYRRYVDNALRLTSDLQ</sequence>
<evidence type="ECO:0000259" key="10">
    <source>
        <dbReference type="PROSITE" id="PS50035"/>
    </source>
</evidence>
<evidence type="ECO:0000256" key="8">
    <source>
        <dbReference type="NCBIfam" id="TIGR04265"/>
    </source>
</evidence>
<dbReference type="EMBL" id="SSSM01000001">
    <property type="protein sequence ID" value="THG32915.1"/>
    <property type="molecule type" value="Genomic_DNA"/>
</dbReference>